<organism evidence="1 2">
    <name type="scientific">Absidia repens</name>
    <dbReference type="NCBI Taxonomy" id="90262"/>
    <lineage>
        <taxon>Eukaryota</taxon>
        <taxon>Fungi</taxon>
        <taxon>Fungi incertae sedis</taxon>
        <taxon>Mucoromycota</taxon>
        <taxon>Mucoromycotina</taxon>
        <taxon>Mucoromycetes</taxon>
        <taxon>Mucorales</taxon>
        <taxon>Cunninghamellaceae</taxon>
        <taxon>Absidia</taxon>
    </lineage>
</organism>
<dbReference type="AlphaFoldDB" id="A0A1X2IH04"/>
<comment type="caution">
    <text evidence="1">The sequence shown here is derived from an EMBL/GenBank/DDBJ whole genome shotgun (WGS) entry which is preliminary data.</text>
</comment>
<dbReference type="OrthoDB" id="2244689at2759"/>
<keyword evidence="2" id="KW-1185">Reference proteome</keyword>
<protein>
    <submittedName>
        <fullName evidence="1">Uncharacterized protein</fullName>
    </submittedName>
</protein>
<dbReference type="EMBL" id="MCGE01000011">
    <property type="protein sequence ID" value="ORZ16340.1"/>
    <property type="molecule type" value="Genomic_DNA"/>
</dbReference>
<evidence type="ECO:0000313" key="2">
    <source>
        <dbReference type="Proteomes" id="UP000193560"/>
    </source>
</evidence>
<dbReference type="GO" id="GO:0036297">
    <property type="term" value="P:interstrand cross-link repair"/>
    <property type="evidence" value="ECO:0007669"/>
    <property type="project" value="InterPro"/>
</dbReference>
<dbReference type="Proteomes" id="UP000193560">
    <property type="component" value="Unassembled WGS sequence"/>
</dbReference>
<name>A0A1X2IH04_9FUNG</name>
<dbReference type="InterPro" id="IPR035428">
    <property type="entry name" value="FANCF"/>
</dbReference>
<proteinExistence type="predicted"/>
<sequence length="160" mass="18383">MNTSPIVFAMINYARVLHEAQSPQAADWPSHFVDRCGEWCLYLETELEALSEDLVDSYQNEAQRQLDRDYQLSLPPKHCLVDAWHHLYMTLISNKCISRDIYRYLLSTYTFMKGNKTARENLTMDLTNLAGMAATDNVLDEMEKLLAEEVNNNGDTRQGG</sequence>
<dbReference type="Pfam" id="PF11107">
    <property type="entry name" value="FANCF"/>
    <property type="match status" value="1"/>
</dbReference>
<accession>A0A1X2IH04</accession>
<dbReference type="GO" id="GO:0043240">
    <property type="term" value="C:Fanconi anaemia nuclear complex"/>
    <property type="evidence" value="ECO:0007669"/>
    <property type="project" value="InterPro"/>
</dbReference>
<gene>
    <name evidence="1" type="ORF">BCR42DRAFT_451301</name>
</gene>
<reference evidence="1 2" key="1">
    <citation type="submission" date="2016-07" db="EMBL/GenBank/DDBJ databases">
        <title>Pervasive Adenine N6-methylation of Active Genes in Fungi.</title>
        <authorList>
            <consortium name="DOE Joint Genome Institute"/>
            <person name="Mondo S.J."/>
            <person name="Dannebaum R.O."/>
            <person name="Kuo R.C."/>
            <person name="Labutti K."/>
            <person name="Haridas S."/>
            <person name="Kuo A."/>
            <person name="Salamov A."/>
            <person name="Ahrendt S.R."/>
            <person name="Lipzen A."/>
            <person name="Sullivan W."/>
            <person name="Andreopoulos W.B."/>
            <person name="Clum A."/>
            <person name="Lindquist E."/>
            <person name="Daum C."/>
            <person name="Ramamoorthy G.K."/>
            <person name="Gryganskyi A."/>
            <person name="Culley D."/>
            <person name="Magnuson J.K."/>
            <person name="James T.Y."/>
            <person name="O'Malley M.A."/>
            <person name="Stajich J.E."/>
            <person name="Spatafora J.W."/>
            <person name="Visel A."/>
            <person name="Grigoriev I.V."/>
        </authorList>
    </citation>
    <scope>NUCLEOTIDE SEQUENCE [LARGE SCALE GENOMIC DNA]</scope>
    <source>
        <strain evidence="1 2">NRRL 1336</strain>
    </source>
</reference>
<evidence type="ECO:0000313" key="1">
    <source>
        <dbReference type="EMBL" id="ORZ16340.1"/>
    </source>
</evidence>